<keyword evidence="18" id="KW-1185">Reference proteome</keyword>
<keyword evidence="6 13" id="KW-0479">Metal-binding</keyword>
<dbReference type="SUPFAM" id="SSF53927">
    <property type="entry name" value="Cytidine deaminase-like"/>
    <property type="match status" value="1"/>
</dbReference>
<evidence type="ECO:0000256" key="14">
    <source>
        <dbReference type="RuleBase" id="RU364006"/>
    </source>
</evidence>
<keyword evidence="8 13" id="KW-0862">Zinc</keyword>
<evidence type="ECO:0000313" key="18">
    <source>
        <dbReference type="Proteomes" id="UP000216189"/>
    </source>
</evidence>
<evidence type="ECO:0000313" key="19">
    <source>
        <dbReference type="Proteomes" id="UP000887043"/>
    </source>
</evidence>
<dbReference type="EC" id="3.5.4.5" evidence="4 14"/>
<comment type="similarity">
    <text evidence="3 14">Belongs to the cytidine and deoxycytidylate deaminase family.</text>
</comment>
<evidence type="ECO:0000256" key="13">
    <source>
        <dbReference type="PIRSR" id="PIRSR606262-3"/>
    </source>
</evidence>
<comment type="function">
    <text evidence="2 14">This enzyme scavenges exogenous and endogenous cytidine and 2'-deoxycytidine for UMP synthesis.</text>
</comment>
<dbReference type="GO" id="GO:0008270">
    <property type="term" value="F:zinc ion binding"/>
    <property type="evidence" value="ECO:0007669"/>
    <property type="project" value="UniProtKB-UniRule"/>
</dbReference>
<evidence type="ECO:0000256" key="6">
    <source>
        <dbReference type="ARBA" id="ARBA00022723"/>
    </source>
</evidence>
<dbReference type="EMBL" id="BPTR01000001">
    <property type="protein sequence ID" value="GJG27233.1"/>
    <property type="molecule type" value="Genomic_DNA"/>
</dbReference>
<dbReference type="GO" id="GO:0072527">
    <property type="term" value="P:pyrimidine-containing compound metabolic process"/>
    <property type="evidence" value="ECO:0007669"/>
    <property type="project" value="UniProtKB-ARBA"/>
</dbReference>
<dbReference type="GO" id="GO:0004126">
    <property type="term" value="F:cytidine deaminase activity"/>
    <property type="evidence" value="ECO:0007669"/>
    <property type="project" value="UniProtKB-UniRule"/>
</dbReference>
<sequence>MEEIKLEIKMDFAQMDELNDIEQQLIKRAIEATHNSYANYSHFYVGAALLLENGEIMIGANQENAAFPSGLCAERTAIFAAQANHPELKITTLAIAARNENGLLKSPITPCGACRQVILEIEDRYKSPVRILLYGTEGVYIIKSVKDLLPLCFVDENMHKK</sequence>
<comment type="caution">
    <text evidence="16">The sequence shown here is derived from an EMBL/GenBank/DDBJ whole genome shotgun (WGS) entry which is preliminary data.</text>
</comment>
<keyword evidence="7 14" id="KW-0378">Hydrolase</keyword>
<comment type="catalytic activity">
    <reaction evidence="11 14">
        <text>cytidine + H2O + H(+) = uridine + NH4(+)</text>
        <dbReference type="Rhea" id="RHEA:16069"/>
        <dbReference type="ChEBI" id="CHEBI:15377"/>
        <dbReference type="ChEBI" id="CHEBI:15378"/>
        <dbReference type="ChEBI" id="CHEBI:16704"/>
        <dbReference type="ChEBI" id="CHEBI:17562"/>
        <dbReference type="ChEBI" id="CHEBI:28938"/>
        <dbReference type="EC" id="3.5.4.5"/>
    </reaction>
</comment>
<feature type="binding site" evidence="13">
    <location>
        <position position="114"/>
    </location>
    <ligand>
        <name>Zn(2+)</name>
        <dbReference type="ChEBI" id="CHEBI:29105"/>
        <note>catalytic</note>
    </ligand>
</feature>
<dbReference type="GO" id="GO:0005829">
    <property type="term" value="C:cytosol"/>
    <property type="evidence" value="ECO:0007669"/>
    <property type="project" value="TreeGrafter"/>
</dbReference>
<feature type="active site" description="Proton donor" evidence="12">
    <location>
        <position position="74"/>
    </location>
</feature>
<dbReference type="PROSITE" id="PS00903">
    <property type="entry name" value="CYT_DCMP_DEAMINASES_1"/>
    <property type="match status" value="1"/>
</dbReference>
<dbReference type="GO" id="GO:0042802">
    <property type="term" value="F:identical protein binding"/>
    <property type="evidence" value="ECO:0007669"/>
    <property type="project" value="UniProtKB-ARBA"/>
</dbReference>
<dbReference type="EMBL" id="NPJF01000064">
    <property type="protein sequence ID" value="OYP53514.1"/>
    <property type="molecule type" value="Genomic_DNA"/>
</dbReference>
<evidence type="ECO:0000256" key="11">
    <source>
        <dbReference type="ARBA" id="ARBA00049558"/>
    </source>
</evidence>
<dbReference type="NCBIfam" id="NF004064">
    <property type="entry name" value="PRK05578.1"/>
    <property type="match status" value="1"/>
</dbReference>
<evidence type="ECO:0000256" key="1">
    <source>
        <dbReference type="ARBA" id="ARBA00001947"/>
    </source>
</evidence>
<gene>
    <name evidence="17" type="primary">cdd</name>
    <name evidence="17" type="ORF">CIK91_12760</name>
    <name evidence="16" type="ORF">PRRU23_09330</name>
</gene>
<dbReference type="CDD" id="cd01283">
    <property type="entry name" value="cytidine_deaminase"/>
    <property type="match status" value="1"/>
</dbReference>
<comment type="cofactor">
    <cofactor evidence="1 13 14">
        <name>Zn(2+)</name>
        <dbReference type="ChEBI" id="CHEBI:29105"/>
    </cofactor>
</comment>
<evidence type="ECO:0000256" key="3">
    <source>
        <dbReference type="ARBA" id="ARBA00006576"/>
    </source>
</evidence>
<proteinExistence type="inferred from homology"/>
<reference evidence="17 18" key="1">
    <citation type="submission" date="2017-08" db="EMBL/GenBank/DDBJ databases">
        <title>Comparative genomics of non-oral Prevotella species.</title>
        <authorList>
            <person name="Accetto T."/>
            <person name="Nograsek B."/>
            <person name="Avgustin G."/>
        </authorList>
    </citation>
    <scope>NUCLEOTIDE SEQUENCE [LARGE SCALE GENOMIC DNA]</scope>
    <source>
        <strain evidence="17 18">TC1-1</strain>
    </source>
</reference>
<evidence type="ECO:0000313" key="17">
    <source>
        <dbReference type="EMBL" id="OYP53514.1"/>
    </source>
</evidence>
<evidence type="ECO:0000256" key="9">
    <source>
        <dbReference type="ARBA" id="ARBA00032005"/>
    </source>
</evidence>
<dbReference type="PANTHER" id="PTHR11644">
    <property type="entry name" value="CYTIDINE DEAMINASE"/>
    <property type="match status" value="1"/>
</dbReference>
<dbReference type="InterPro" id="IPR050202">
    <property type="entry name" value="Cyt/Deoxycyt_deaminase"/>
</dbReference>
<dbReference type="Gene3D" id="3.40.140.10">
    <property type="entry name" value="Cytidine Deaminase, domain 2"/>
    <property type="match status" value="1"/>
</dbReference>
<reference evidence="16" key="2">
    <citation type="submission" date="2021-08" db="EMBL/GenBank/DDBJ databases">
        <title>Prevotella lacticifex sp. nov., isolated from rumen of cow.</title>
        <authorList>
            <person name="Shinkai T."/>
            <person name="Ikeyama N."/>
            <person name="Kumagai M."/>
            <person name="Ohmori H."/>
            <person name="Sakamoto M."/>
            <person name="Ohkuma M."/>
            <person name="Mitsumori M."/>
        </authorList>
    </citation>
    <scope>NUCLEOTIDE SEQUENCE</scope>
    <source>
        <strain evidence="16">DSM 11371</strain>
    </source>
</reference>
<comment type="catalytic activity">
    <reaction evidence="10 14">
        <text>2'-deoxycytidine + H2O + H(+) = 2'-deoxyuridine + NH4(+)</text>
        <dbReference type="Rhea" id="RHEA:13433"/>
        <dbReference type="ChEBI" id="CHEBI:15377"/>
        <dbReference type="ChEBI" id="CHEBI:15378"/>
        <dbReference type="ChEBI" id="CHEBI:15698"/>
        <dbReference type="ChEBI" id="CHEBI:16450"/>
        <dbReference type="ChEBI" id="CHEBI:28938"/>
        <dbReference type="EC" id="3.5.4.5"/>
    </reaction>
</comment>
<evidence type="ECO:0000313" key="16">
    <source>
        <dbReference type="EMBL" id="GJG27233.1"/>
    </source>
</evidence>
<evidence type="ECO:0000256" key="12">
    <source>
        <dbReference type="PIRSR" id="PIRSR606262-1"/>
    </source>
</evidence>
<name>A0AA37MDW6_SEGBR</name>
<accession>A0AA37MDW6</accession>
<evidence type="ECO:0000256" key="2">
    <source>
        <dbReference type="ARBA" id="ARBA00003949"/>
    </source>
</evidence>
<dbReference type="PANTHER" id="PTHR11644:SF2">
    <property type="entry name" value="CYTIDINE DEAMINASE"/>
    <property type="match status" value="1"/>
</dbReference>
<dbReference type="RefSeq" id="WP_006282940.1">
    <property type="nucleotide sequence ID" value="NZ_BPTR01000001.1"/>
</dbReference>
<dbReference type="Pfam" id="PF00383">
    <property type="entry name" value="dCMP_cyt_deam_1"/>
    <property type="match status" value="1"/>
</dbReference>
<protein>
    <recommendedName>
        <fullName evidence="5 14">Cytidine deaminase</fullName>
        <ecNumber evidence="4 14">3.5.4.5</ecNumber>
    </recommendedName>
    <alternativeName>
        <fullName evidence="9 14">Cytidine aminohydrolase</fullName>
    </alternativeName>
</protein>
<dbReference type="GeneID" id="72479714"/>
<dbReference type="InterPro" id="IPR006262">
    <property type="entry name" value="Cyt_deam_tetra"/>
</dbReference>
<feature type="domain" description="CMP/dCMP-type deaminase" evidence="15">
    <location>
        <begin position="20"/>
        <end position="156"/>
    </location>
</feature>
<evidence type="ECO:0000256" key="8">
    <source>
        <dbReference type="ARBA" id="ARBA00022833"/>
    </source>
</evidence>
<dbReference type="Proteomes" id="UP000216189">
    <property type="component" value="Unassembled WGS sequence"/>
</dbReference>
<organism evidence="16 19">
    <name type="scientific">Segatella bryantii</name>
    <name type="common">Prevotella bryantii</name>
    <dbReference type="NCBI Taxonomy" id="77095"/>
    <lineage>
        <taxon>Bacteria</taxon>
        <taxon>Pseudomonadati</taxon>
        <taxon>Bacteroidota</taxon>
        <taxon>Bacteroidia</taxon>
        <taxon>Bacteroidales</taxon>
        <taxon>Prevotellaceae</taxon>
        <taxon>Segatella</taxon>
    </lineage>
</organism>
<feature type="binding site" evidence="13">
    <location>
        <position position="111"/>
    </location>
    <ligand>
        <name>Zn(2+)</name>
        <dbReference type="ChEBI" id="CHEBI:29105"/>
        <note>catalytic</note>
    </ligand>
</feature>
<evidence type="ECO:0000256" key="7">
    <source>
        <dbReference type="ARBA" id="ARBA00022801"/>
    </source>
</evidence>
<dbReference type="NCBIfam" id="TIGR01354">
    <property type="entry name" value="cyt_deam_tetra"/>
    <property type="match status" value="1"/>
</dbReference>
<dbReference type="InterPro" id="IPR016192">
    <property type="entry name" value="APOBEC/CMP_deaminase_Zn-bd"/>
</dbReference>
<dbReference type="AlphaFoldDB" id="A0AA37MDW6"/>
<evidence type="ECO:0000256" key="4">
    <source>
        <dbReference type="ARBA" id="ARBA00012783"/>
    </source>
</evidence>
<dbReference type="GO" id="GO:0055086">
    <property type="term" value="P:nucleobase-containing small molecule metabolic process"/>
    <property type="evidence" value="ECO:0007669"/>
    <property type="project" value="UniProtKB-ARBA"/>
</dbReference>
<dbReference type="Proteomes" id="UP000887043">
    <property type="component" value="Unassembled WGS sequence"/>
</dbReference>
<evidence type="ECO:0000256" key="5">
    <source>
        <dbReference type="ARBA" id="ARBA00018266"/>
    </source>
</evidence>
<evidence type="ECO:0000256" key="10">
    <source>
        <dbReference type="ARBA" id="ARBA00049252"/>
    </source>
</evidence>
<dbReference type="InterPro" id="IPR016193">
    <property type="entry name" value="Cytidine_deaminase-like"/>
</dbReference>
<dbReference type="InterPro" id="IPR002125">
    <property type="entry name" value="CMP_dCMP_dom"/>
</dbReference>
<feature type="binding site" evidence="13">
    <location>
        <position position="72"/>
    </location>
    <ligand>
        <name>Zn(2+)</name>
        <dbReference type="ChEBI" id="CHEBI:29105"/>
        <note>catalytic</note>
    </ligand>
</feature>
<evidence type="ECO:0000259" key="15">
    <source>
        <dbReference type="PROSITE" id="PS51747"/>
    </source>
</evidence>
<dbReference type="PROSITE" id="PS51747">
    <property type="entry name" value="CYT_DCMP_DEAMINASES_2"/>
    <property type="match status" value="1"/>
</dbReference>